<proteinExistence type="inferred from homology"/>
<dbReference type="InterPro" id="IPR003750">
    <property type="entry name" value="Put_MeTrfase-C9orf114-like"/>
</dbReference>
<gene>
    <name evidence="3" type="primary">LOC105033929</name>
</gene>
<accession>A0A6J0PLM4</accession>
<keyword evidence="3" id="KW-0489">Methyltransferase</keyword>
<dbReference type="Gene3D" id="3.40.1280.10">
    <property type="match status" value="1"/>
</dbReference>
<reference evidence="3" key="1">
    <citation type="submission" date="2025-08" db="UniProtKB">
        <authorList>
            <consortium name="RefSeq"/>
        </authorList>
    </citation>
    <scope>IDENTIFICATION</scope>
</reference>
<dbReference type="GO" id="GO:0032259">
    <property type="term" value="P:methylation"/>
    <property type="evidence" value="ECO:0007669"/>
    <property type="project" value="UniProtKB-KW"/>
</dbReference>
<dbReference type="GO" id="GO:0008168">
    <property type="term" value="F:methyltransferase activity"/>
    <property type="evidence" value="ECO:0007669"/>
    <property type="project" value="UniProtKB-KW"/>
</dbReference>
<comment type="similarity">
    <text evidence="1">Belongs to the class IV-like SAM-binding methyltransferase superfamily.</text>
</comment>
<dbReference type="Pfam" id="PF02598">
    <property type="entry name" value="Methyltrn_RNA_3"/>
    <property type="match status" value="1"/>
</dbReference>
<organism evidence="2 3">
    <name type="scientific">Elaeis guineensis var. tenera</name>
    <name type="common">Oil palm</name>
    <dbReference type="NCBI Taxonomy" id="51953"/>
    <lineage>
        <taxon>Eukaryota</taxon>
        <taxon>Viridiplantae</taxon>
        <taxon>Streptophyta</taxon>
        <taxon>Embryophyta</taxon>
        <taxon>Tracheophyta</taxon>
        <taxon>Spermatophyta</taxon>
        <taxon>Magnoliopsida</taxon>
        <taxon>Liliopsida</taxon>
        <taxon>Arecaceae</taxon>
        <taxon>Arecoideae</taxon>
        <taxon>Cocoseae</taxon>
        <taxon>Elaeidinae</taxon>
        <taxon>Elaeis</taxon>
    </lineage>
</organism>
<keyword evidence="2" id="KW-1185">Reference proteome</keyword>
<name>A0A6J0PLM4_ELAGV</name>
<dbReference type="SUPFAM" id="SSF75217">
    <property type="entry name" value="alpha/beta knot"/>
    <property type="match status" value="1"/>
</dbReference>
<dbReference type="OrthoDB" id="1737321at2759"/>
<dbReference type="PANTHER" id="PTHR12150">
    <property type="entry name" value="CLASS IV SAM-BINDING METHYLTRANSFERASE-RELATED"/>
    <property type="match status" value="1"/>
</dbReference>
<evidence type="ECO:0000313" key="3">
    <source>
        <dbReference type="RefSeq" id="XP_019708006.1"/>
    </source>
</evidence>
<keyword evidence="3" id="KW-0808">Transferase</keyword>
<evidence type="ECO:0000256" key="1">
    <source>
        <dbReference type="ARBA" id="ARBA00009841"/>
    </source>
</evidence>
<dbReference type="InterPro" id="IPR029026">
    <property type="entry name" value="tRNA_m1G_MTases_N"/>
</dbReference>
<dbReference type="PANTHER" id="PTHR12150:SF13">
    <property type="entry name" value="METHYLTRANSFERASE C9ORF114-RELATED"/>
    <property type="match status" value="1"/>
</dbReference>
<evidence type="ECO:0000313" key="2">
    <source>
        <dbReference type="Proteomes" id="UP000504607"/>
    </source>
</evidence>
<dbReference type="RefSeq" id="XP_019708006.1">
    <property type="nucleotide sequence ID" value="XM_019852447.2"/>
</dbReference>
<dbReference type="AlphaFoldDB" id="A0A6J0PLM4"/>
<dbReference type="InterPro" id="IPR029028">
    <property type="entry name" value="Alpha/beta_knot_MTases"/>
</dbReference>
<sequence length="88" mass="10139">MRCVVFDNKTASDDESVVMTAGNGDESESVAPFLVRFLQYLETPQYLRRRLFAMHNSLRIVGLLPPLDAPHHVRKHEWSPFHEGRKCS</sequence>
<protein>
    <submittedName>
        <fullName evidence="3">Methyltransferase C9orf114</fullName>
    </submittedName>
</protein>
<dbReference type="Proteomes" id="UP000504607">
    <property type="component" value="Chromosome 1"/>
</dbReference>
<dbReference type="InParanoid" id="A0A6J0PLM4"/>